<dbReference type="EMBL" id="BMQC01000003">
    <property type="protein sequence ID" value="GGK22029.1"/>
    <property type="molecule type" value="Genomic_DNA"/>
</dbReference>
<feature type="transmembrane region" description="Helical" evidence="1">
    <location>
        <begin position="6"/>
        <end position="26"/>
    </location>
</feature>
<dbReference type="RefSeq" id="WP_189113282.1">
    <property type="nucleotide sequence ID" value="NZ_BMQC01000003.1"/>
</dbReference>
<dbReference type="Proteomes" id="UP000662200">
    <property type="component" value="Unassembled WGS sequence"/>
</dbReference>
<keyword evidence="1" id="KW-1133">Transmembrane helix</keyword>
<evidence type="ECO:0000313" key="2">
    <source>
        <dbReference type="EMBL" id="GGK22029.1"/>
    </source>
</evidence>
<evidence type="ECO:0008006" key="4">
    <source>
        <dbReference type="Google" id="ProtNLM"/>
    </source>
</evidence>
<keyword evidence="3" id="KW-1185">Reference proteome</keyword>
<protein>
    <recommendedName>
        <fullName evidence="4">Thioredoxin domain-containing protein</fullName>
    </recommendedName>
</protein>
<reference evidence="2" key="2">
    <citation type="submission" date="2020-09" db="EMBL/GenBank/DDBJ databases">
        <authorList>
            <person name="Sun Q."/>
            <person name="Ohkuma M."/>
        </authorList>
    </citation>
    <scope>NUCLEOTIDE SEQUENCE</scope>
    <source>
        <strain evidence="2">JCM 3091</strain>
    </source>
</reference>
<accession>A0A8J3FHP2</accession>
<evidence type="ECO:0000256" key="1">
    <source>
        <dbReference type="SAM" id="Phobius"/>
    </source>
</evidence>
<reference evidence="2" key="1">
    <citation type="journal article" date="2014" name="Int. J. Syst. Evol. Microbiol.">
        <title>Complete genome sequence of Corynebacterium casei LMG S-19264T (=DSM 44701T), isolated from a smear-ripened cheese.</title>
        <authorList>
            <consortium name="US DOE Joint Genome Institute (JGI-PGF)"/>
            <person name="Walter F."/>
            <person name="Albersmeier A."/>
            <person name="Kalinowski J."/>
            <person name="Ruckert C."/>
        </authorList>
    </citation>
    <scope>NUCLEOTIDE SEQUENCE</scope>
    <source>
        <strain evidence="2">JCM 3091</strain>
    </source>
</reference>
<comment type="caution">
    <text evidence="2">The sequence shown here is derived from an EMBL/GenBank/DDBJ whole genome shotgun (WGS) entry which is preliminary data.</text>
</comment>
<sequence length="166" mass="18272">MDAVTALWIVTWVAIILLFLALGAIVRQMKLLREIVDQQGYTVTEPDVAFAPELVDGRRRVVVAATATCPRCLVILQCALSVVAEGRERAVVLTPDDAADLPPEVTAELDVVTSAQEWQKISHLPPPQLLLVEADGRVTERLSPPDYDTARQALLTWLPATHDSWK</sequence>
<proteinExistence type="predicted"/>
<keyword evidence="1" id="KW-0812">Transmembrane</keyword>
<organism evidence="2 3">
    <name type="scientific">Pilimelia terevasa</name>
    <dbReference type="NCBI Taxonomy" id="53372"/>
    <lineage>
        <taxon>Bacteria</taxon>
        <taxon>Bacillati</taxon>
        <taxon>Actinomycetota</taxon>
        <taxon>Actinomycetes</taxon>
        <taxon>Micromonosporales</taxon>
        <taxon>Micromonosporaceae</taxon>
        <taxon>Pilimelia</taxon>
    </lineage>
</organism>
<dbReference type="AlphaFoldDB" id="A0A8J3FHP2"/>
<name>A0A8J3FHP2_9ACTN</name>
<gene>
    <name evidence="2" type="ORF">GCM10010124_13150</name>
</gene>
<keyword evidence="1" id="KW-0472">Membrane</keyword>
<evidence type="ECO:0000313" key="3">
    <source>
        <dbReference type="Proteomes" id="UP000662200"/>
    </source>
</evidence>